<dbReference type="Proteomes" id="UP000823914">
    <property type="component" value="Unassembled WGS sequence"/>
</dbReference>
<accession>A0A9E2L1U4</accession>
<feature type="domain" description="DUF234" evidence="2">
    <location>
        <begin position="309"/>
        <end position="403"/>
    </location>
</feature>
<sequence length="454" mass="52833">MFIGRKREKELLKEQFNSPQKSAVLVYGKRRVGKSTLIQEACKDFEGIVINHLCVKSSFEGNLELLCRSVMLSLELPASLTFATLFDLFDFLKTQNKHILLILDEYQYFKESKKDKELDSMMQIIVDSLSENIKLVFCGSYISIMKELLEEENPLFGRFTLILKVEEFNYLDAAQFAPSLSVRDKIKFYSIFGGSPYILSNLNYEKTPEENIQTLLLSENSLFRTYIENVMIREIQKAYDIRILHVIGNGKKRFKEIVSSLGLSETSLLDKQLKNLLAMETIAKVFPINKMDDKKKVFYEIKDNLMRFYFSFIFANQALLSKFGASAFFEKYVQSGLNTFVSLRFEDIVNQYFMLQAQEGKLTEVEDFGTYWYDNKETGTNGQFDCVLREKDGYDFFEVKFFKDPMTKQLCQEEEKQIKKLPDLVAKKIGFVCSAGFTFTDEKYMLISGEDLYR</sequence>
<reference evidence="3" key="1">
    <citation type="journal article" date="2021" name="PeerJ">
        <title>Extensive microbial diversity within the chicken gut microbiome revealed by metagenomics and culture.</title>
        <authorList>
            <person name="Gilroy R."/>
            <person name="Ravi A."/>
            <person name="Getino M."/>
            <person name="Pursley I."/>
            <person name="Horton D.L."/>
            <person name="Alikhan N.F."/>
            <person name="Baker D."/>
            <person name="Gharbi K."/>
            <person name="Hall N."/>
            <person name="Watson M."/>
            <person name="Adriaenssens E.M."/>
            <person name="Foster-Nyarko E."/>
            <person name="Jarju S."/>
            <person name="Secka A."/>
            <person name="Antonio M."/>
            <person name="Oren A."/>
            <person name="Chaudhuri R.R."/>
            <person name="La Ragione R."/>
            <person name="Hildebrand F."/>
            <person name="Pallen M.J."/>
        </authorList>
    </citation>
    <scope>NUCLEOTIDE SEQUENCE</scope>
    <source>
        <strain evidence="3">Gambia15-2214</strain>
    </source>
</reference>
<evidence type="ECO:0000313" key="3">
    <source>
        <dbReference type="EMBL" id="MBU3850043.1"/>
    </source>
</evidence>
<dbReference type="GO" id="GO:0005524">
    <property type="term" value="F:ATP binding"/>
    <property type="evidence" value="ECO:0007669"/>
    <property type="project" value="InterPro"/>
</dbReference>
<dbReference type="InterPro" id="IPR011579">
    <property type="entry name" value="ATPase_dom"/>
</dbReference>
<dbReference type="SUPFAM" id="SSF52540">
    <property type="entry name" value="P-loop containing nucleoside triphosphate hydrolases"/>
    <property type="match status" value="1"/>
</dbReference>
<reference evidence="3" key="2">
    <citation type="submission" date="2021-04" db="EMBL/GenBank/DDBJ databases">
        <authorList>
            <person name="Gilroy R."/>
        </authorList>
    </citation>
    <scope>NUCLEOTIDE SEQUENCE</scope>
    <source>
        <strain evidence="3">Gambia15-2214</strain>
    </source>
</reference>
<name>A0A9E2L1U4_9SPIR</name>
<dbReference type="PANTHER" id="PTHR34704:SF1">
    <property type="entry name" value="ATPASE"/>
    <property type="match status" value="1"/>
</dbReference>
<dbReference type="EMBL" id="JAHLFV010000134">
    <property type="protein sequence ID" value="MBU3850043.1"/>
    <property type="molecule type" value="Genomic_DNA"/>
</dbReference>
<protein>
    <submittedName>
        <fullName evidence="3">AAA family ATPase</fullName>
    </submittedName>
</protein>
<evidence type="ECO:0000259" key="2">
    <source>
        <dbReference type="Pfam" id="PF03008"/>
    </source>
</evidence>
<dbReference type="Gene3D" id="3.40.50.300">
    <property type="entry name" value="P-loop containing nucleotide triphosphate hydrolases"/>
    <property type="match status" value="1"/>
</dbReference>
<dbReference type="Pfam" id="PF01637">
    <property type="entry name" value="ATPase_2"/>
    <property type="match status" value="1"/>
</dbReference>
<dbReference type="InterPro" id="IPR004256">
    <property type="entry name" value="DUF234"/>
</dbReference>
<gene>
    <name evidence="3" type="ORF">IAA16_05715</name>
</gene>
<dbReference type="Pfam" id="PF03008">
    <property type="entry name" value="DUF234"/>
    <property type="match status" value="1"/>
</dbReference>
<comment type="caution">
    <text evidence="3">The sequence shown here is derived from an EMBL/GenBank/DDBJ whole genome shotgun (WGS) entry which is preliminary data.</text>
</comment>
<dbReference type="InterPro" id="IPR027417">
    <property type="entry name" value="P-loop_NTPase"/>
</dbReference>
<evidence type="ECO:0000259" key="1">
    <source>
        <dbReference type="Pfam" id="PF01637"/>
    </source>
</evidence>
<dbReference type="AlphaFoldDB" id="A0A9E2L1U4"/>
<feature type="domain" description="ATPase" evidence="1">
    <location>
        <begin position="2"/>
        <end position="202"/>
    </location>
</feature>
<organism evidence="3 4">
    <name type="scientific">Candidatus Treponema excrementipullorum</name>
    <dbReference type="NCBI Taxonomy" id="2838768"/>
    <lineage>
        <taxon>Bacteria</taxon>
        <taxon>Pseudomonadati</taxon>
        <taxon>Spirochaetota</taxon>
        <taxon>Spirochaetia</taxon>
        <taxon>Spirochaetales</taxon>
        <taxon>Treponemataceae</taxon>
        <taxon>Treponema</taxon>
    </lineage>
</organism>
<dbReference type="PANTHER" id="PTHR34704">
    <property type="entry name" value="ATPASE"/>
    <property type="match status" value="1"/>
</dbReference>
<proteinExistence type="predicted"/>
<evidence type="ECO:0000313" key="4">
    <source>
        <dbReference type="Proteomes" id="UP000823914"/>
    </source>
</evidence>